<dbReference type="Proteomes" id="UP000305109">
    <property type="component" value="Unassembled WGS sequence"/>
</dbReference>
<gene>
    <name evidence="2" type="ORF">FCG67_06775</name>
</gene>
<feature type="transmembrane region" description="Helical" evidence="1">
    <location>
        <begin position="143"/>
        <end position="166"/>
    </location>
</feature>
<evidence type="ECO:0008006" key="4">
    <source>
        <dbReference type="Google" id="ProtNLM"/>
    </source>
</evidence>
<sequence>MLDVDNLTLAPAPLLFVVVAVLLVVESGYLIGLVLPGNSIPLTLGMLVASGALHTVHAVVVVAVSSCAGAQLAFARARRHGTCVLPEVLGRPLPDRVAAWQRWLHEQSDSRPRSIAVCGHMIGGVRTLAPRVLAGTRLRRSDFTMVSVAAATLWAIALVSVGSIVGDNEVLRTAYGFAWIPVVLVAVGSRLRDRSRL</sequence>
<evidence type="ECO:0000313" key="2">
    <source>
        <dbReference type="EMBL" id="TJZ79340.1"/>
    </source>
</evidence>
<comment type="caution">
    <text evidence="2">The sequence shown here is derived from an EMBL/GenBank/DDBJ whole genome shotgun (WGS) entry which is preliminary data.</text>
</comment>
<keyword evidence="1" id="KW-1133">Transmembrane helix</keyword>
<proteinExistence type="predicted"/>
<feature type="transmembrane region" description="Helical" evidence="1">
    <location>
        <begin position="172"/>
        <end position="191"/>
    </location>
</feature>
<reference evidence="2 3" key="1">
    <citation type="submission" date="2019-04" db="EMBL/GenBank/DDBJ databases">
        <title>Rhodococcus oryzae sp. nov., a novel actinomycete isolated from rhizosphere soil of rice (Oryza sativa L.).</title>
        <authorList>
            <person name="Li C."/>
        </authorList>
    </citation>
    <scope>NUCLEOTIDE SEQUENCE [LARGE SCALE GENOMIC DNA]</scope>
    <source>
        <strain evidence="2 3">NEAU-CX67</strain>
    </source>
</reference>
<keyword evidence="3" id="KW-1185">Reference proteome</keyword>
<name>A0ABY2RM19_9NOCA</name>
<protein>
    <recommendedName>
        <fullName evidence="4">DedA family protein</fullName>
    </recommendedName>
</protein>
<evidence type="ECO:0000313" key="3">
    <source>
        <dbReference type="Proteomes" id="UP000305109"/>
    </source>
</evidence>
<feature type="transmembrane region" description="Helical" evidence="1">
    <location>
        <begin position="55"/>
        <end position="75"/>
    </location>
</feature>
<accession>A0ABY2RM19</accession>
<feature type="transmembrane region" description="Helical" evidence="1">
    <location>
        <begin position="12"/>
        <end position="35"/>
    </location>
</feature>
<organism evidence="2 3">
    <name type="scientific">Rhodococcus oryzae</name>
    <dbReference type="NCBI Taxonomy" id="2571143"/>
    <lineage>
        <taxon>Bacteria</taxon>
        <taxon>Bacillati</taxon>
        <taxon>Actinomycetota</taxon>
        <taxon>Actinomycetes</taxon>
        <taxon>Mycobacteriales</taxon>
        <taxon>Nocardiaceae</taxon>
        <taxon>Rhodococcus</taxon>
    </lineage>
</organism>
<dbReference type="EMBL" id="SUMD01000003">
    <property type="protein sequence ID" value="TJZ79340.1"/>
    <property type="molecule type" value="Genomic_DNA"/>
</dbReference>
<keyword evidence="1" id="KW-0472">Membrane</keyword>
<evidence type="ECO:0000256" key="1">
    <source>
        <dbReference type="SAM" id="Phobius"/>
    </source>
</evidence>
<keyword evidence="1" id="KW-0812">Transmembrane</keyword>